<evidence type="ECO:0000256" key="5">
    <source>
        <dbReference type="ARBA" id="ARBA00019973"/>
    </source>
</evidence>
<dbReference type="Gene3D" id="1.10.510.10">
    <property type="entry name" value="Transferase(Phosphotransferase) domain 1"/>
    <property type="match status" value="1"/>
</dbReference>
<organism evidence="11 12">
    <name type="scientific">Polyplosphaeria fusca</name>
    <dbReference type="NCBI Taxonomy" id="682080"/>
    <lineage>
        <taxon>Eukaryota</taxon>
        <taxon>Fungi</taxon>
        <taxon>Dikarya</taxon>
        <taxon>Ascomycota</taxon>
        <taxon>Pezizomycotina</taxon>
        <taxon>Dothideomycetes</taxon>
        <taxon>Pleosporomycetidae</taxon>
        <taxon>Pleosporales</taxon>
        <taxon>Tetraplosphaeriaceae</taxon>
        <taxon>Polyplosphaeria</taxon>
    </lineage>
</organism>
<dbReference type="GO" id="GO:0005524">
    <property type="term" value="F:ATP binding"/>
    <property type="evidence" value="ECO:0007669"/>
    <property type="project" value="InterPro"/>
</dbReference>
<evidence type="ECO:0000256" key="2">
    <source>
        <dbReference type="ARBA" id="ARBA00011534"/>
    </source>
</evidence>
<gene>
    <name evidence="11" type="ORF">EJ04DRAFT_480381</name>
</gene>
<dbReference type="PROSITE" id="PS50011">
    <property type="entry name" value="PROTEIN_KINASE_DOM"/>
    <property type="match status" value="1"/>
</dbReference>
<evidence type="ECO:0000259" key="10">
    <source>
        <dbReference type="PROSITE" id="PS50011"/>
    </source>
</evidence>
<keyword evidence="11" id="KW-0808">Transferase</keyword>
<accession>A0A9P4QFQ6</accession>
<dbReference type="AlphaFoldDB" id="A0A9P4QFQ6"/>
<protein>
    <recommendedName>
        <fullName evidence="5">EKC/KEOPS complex subunit BUD32</fullName>
        <ecNumber evidence="3">2.7.11.1</ecNumber>
    </recommendedName>
    <alternativeName>
        <fullName evidence="6 7">Atypical Serine/threonine protein kinase BUD32</fullName>
    </alternativeName>
    <alternativeName>
        <fullName evidence="4">EKC/KEOPS complex subunit bud32</fullName>
    </alternativeName>
</protein>
<dbReference type="GO" id="GO:0044773">
    <property type="term" value="P:mitotic DNA damage checkpoint signaling"/>
    <property type="evidence" value="ECO:0007669"/>
    <property type="project" value="TreeGrafter"/>
</dbReference>
<dbReference type="InterPro" id="IPR011009">
    <property type="entry name" value="Kinase-like_dom_sf"/>
</dbReference>
<evidence type="ECO:0000256" key="3">
    <source>
        <dbReference type="ARBA" id="ARBA00012513"/>
    </source>
</evidence>
<evidence type="ECO:0000256" key="7">
    <source>
        <dbReference type="ARBA" id="ARBA00033194"/>
    </source>
</evidence>
<dbReference type="CDD" id="cd00180">
    <property type="entry name" value="PKc"/>
    <property type="match status" value="1"/>
</dbReference>
<sequence length="273" mass="30082">MEMISNKGRTSMVYRVGKGLVCKIPYNQGSNQFLAEVDNAFAVESRLLEKLGNHPRIVPYYGPYMTKGDKDGLLLGEADCGDLQSHIDRGDMDIDNGIKTKWCLQAAESLSYTHENGIIHSDFSTTNILVHQGNIILADFGGSRCPELHLDGNLIPDDPFRDPQLTEFGTPKVDVFSLGVVIYVIMTGHYPFHQGPAPQNEERFTYGDSVRLRFSRGEFPDLCGVPFGDIIAGCCCERRFETAKEVVVALRKACAADGGGFHDVVEDAKCNAL</sequence>
<evidence type="ECO:0000256" key="8">
    <source>
        <dbReference type="ARBA" id="ARBA00047899"/>
    </source>
</evidence>
<dbReference type="SUPFAM" id="SSF56112">
    <property type="entry name" value="Protein kinase-like (PK-like)"/>
    <property type="match status" value="1"/>
</dbReference>
<dbReference type="EC" id="2.7.11.1" evidence="3"/>
<evidence type="ECO:0000256" key="9">
    <source>
        <dbReference type="ARBA" id="ARBA00048679"/>
    </source>
</evidence>
<evidence type="ECO:0000256" key="1">
    <source>
        <dbReference type="ARBA" id="ARBA00003747"/>
    </source>
</evidence>
<evidence type="ECO:0000313" key="12">
    <source>
        <dbReference type="Proteomes" id="UP000799444"/>
    </source>
</evidence>
<comment type="subunit">
    <text evidence="2">Component of the EKC/KEOPS complex composed of at least BUD32, CGI121, GON7, KAE1 and PCC1; the whole complex dimerizes.</text>
</comment>
<feature type="domain" description="Protein kinase" evidence="10">
    <location>
        <begin position="1"/>
        <end position="273"/>
    </location>
</feature>
<dbReference type="EMBL" id="ML996486">
    <property type="protein sequence ID" value="KAF2726452.1"/>
    <property type="molecule type" value="Genomic_DNA"/>
</dbReference>
<evidence type="ECO:0000256" key="6">
    <source>
        <dbReference type="ARBA" id="ARBA00030980"/>
    </source>
</evidence>
<reference evidence="11" key="1">
    <citation type="journal article" date="2020" name="Stud. Mycol.">
        <title>101 Dothideomycetes genomes: a test case for predicting lifestyles and emergence of pathogens.</title>
        <authorList>
            <person name="Haridas S."/>
            <person name="Albert R."/>
            <person name="Binder M."/>
            <person name="Bloem J."/>
            <person name="Labutti K."/>
            <person name="Salamov A."/>
            <person name="Andreopoulos B."/>
            <person name="Baker S."/>
            <person name="Barry K."/>
            <person name="Bills G."/>
            <person name="Bluhm B."/>
            <person name="Cannon C."/>
            <person name="Castanera R."/>
            <person name="Culley D."/>
            <person name="Daum C."/>
            <person name="Ezra D."/>
            <person name="Gonzalez J."/>
            <person name="Henrissat B."/>
            <person name="Kuo A."/>
            <person name="Liang C."/>
            <person name="Lipzen A."/>
            <person name="Lutzoni F."/>
            <person name="Magnuson J."/>
            <person name="Mondo S."/>
            <person name="Nolan M."/>
            <person name="Ohm R."/>
            <person name="Pangilinan J."/>
            <person name="Park H.-J."/>
            <person name="Ramirez L."/>
            <person name="Alfaro M."/>
            <person name="Sun H."/>
            <person name="Tritt A."/>
            <person name="Yoshinaga Y."/>
            <person name="Zwiers L.-H."/>
            <person name="Turgeon B."/>
            <person name="Goodwin S."/>
            <person name="Spatafora J."/>
            <person name="Crous P."/>
            <person name="Grigoriev I."/>
        </authorList>
    </citation>
    <scope>NUCLEOTIDE SEQUENCE</scope>
    <source>
        <strain evidence="11">CBS 125425</strain>
    </source>
</reference>
<dbReference type="GO" id="GO:0005634">
    <property type="term" value="C:nucleus"/>
    <property type="evidence" value="ECO:0007669"/>
    <property type="project" value="TreeGrafter"/>
</dbReference>
<keyword evidence="11" id="KW-0418">Kinase</keyword>
<comment type="catalytic activity">
    <reaction evidence="9">
        <text>L-seryl-[protein] + ATP = O-phospho-L-seryl-[protein] + ADP + H(+)</text>
        <dbReference type="Rhea" id="RHEA:17989"/>
        <dbReference type="Rhea" id="RHEA-COMP:9863"/>
        <dbReference type="Rhea" id="RHEA-COMP:11604"/>
        <dbReference type="ChEBI" id="CHEBI:15378"/>
        <dbReference type="ChEBI" id="CHEBI:29999"/>
        <dbReference type="ChEBI" id="CHEBI:30616"/>
        <dbReference type="ChEBI" id="CHEBI:83421"/>
        <dbReference type="ChEBI" id="CHEBI:456216"/>
        <dbReference type="EC" id="2.7.11.1"/>
    </reaction>
</comment>
<dbReference type="OrthoDB" id="1668230at2759"/>
<keyword evidence="12" id="KW-1185">Reference proteome</keyword>
<dbReference type="GO" id="GO:0004674">
    <property type="term" value="F:protein serine/threonine kinase activity"/>
    <property type="evidence" value="ECO:0007669"/>
    <property type="project" value="UniProtKB-EC"/>
</dbReference>
<name>A0A9P4QFQ6_9PLEO</name>
<dbReference type="Pfam" id="PF00069">
    <property type="entry name" value="Pkinase"/>
    <property type="match status" value="1"/>
</dbReference>
<dbReference type="PANTHER" id="PTHR44167:SF24">
    <property type="entry name" value="SERINE_THREONINE-PROTEIN KINASE CHK2"/>
    <property type="match status" value="1"/>
</dbReference>
<dbReference type="Proteomes" id="UP000799444">
    <property type="component" value="Unassembled WGS sequence"/>
</dbReference>
<comment type="catalytic activity">
    <reaction evidence="8">
        <text>L-threonyl-[protein] + ATP = O-phospho-L-threonyl-[protein] + ADP + H(+)</text>
        <dbReference type="Rhea" id="RHEA:46608"/>
        <dbReference type="Rhea" id="RHEA-COMP:11060"/>
        <dbReference type="Rhea" id="RHEA-COMP:11605"/>
        <dbReference type="ChEBI" id="CHEBI:15378"/>
        <dbReference type="ChEBI" id="CHEBI:30013"/>
        <dbReference type="ChEBI" id="CHEBI:30616"/>
        <dbReference type="ChEBI" id="CHEBI:61977"/>
        <dbReference type="ChEBI" id="CHEBI:456216"/>
        <dbReference type="EC" id="2.7.11.1"/>
    </reaction>
</comment>
<comment type="caution">
    <text evidence="11">The sequence shown here is derived from an EMBL/GenBank/DDBJ whole genome shotgun (WGS) entry which is preliminary data.</text>
</comment>
<dbReference type="PANTHER" id="PTHR44167">
    <property type="entry name" value="OVARIAN-SPECIFIC SERINE/THREONINE-PROTEIN KINASE LOK-RELATED"/>
    <property type="match status" value="1"/>
</dbReference>
<comment type="function">
    <text evidence="1">Component of the EKC/KEOPS complex that is required for the formation of a threonylcarbamoyl group on adenosine at position 37 (t(6)A37) in tRNAs that read codons beginning with adenine. The complex is probably involved in the transfer of the threonylcarbamoyl moiety of threonylcarbamoyl-AMP (TC-AMP) to the N6 group of A37. BUD32 has ATPase activity in the context of the EKC/KEOPS complex and likely plays a supporting role to the catalytic subunit KAE1. The EKC/KEOPS complex also promotes both telomere uncapping and telomere elongation. The complex is required for efficient recruitment of transcriptional coactivators.</text>
</comment>
<dbReference type="PROSITE" id="PS00109">
    <property type="entry name" value="PROTEIN_KINASE_TYR"/>
    <property type="match status" value="1"/>
</dbReference>
<dbReference type="InterPro" id="IPR000719">
    <property type="entry name" value="Prot_kinase_dom"/>
</dbReference>
<evidence type="ECO:0000313" key="11">
    <source>
        <dbReference type="EMBL" id="KAF2726452.1"/>
    </source>
</evidence>
<dbReference type="InterPro" id="IPR008266">
    <property type="entry name" value="Tyr_kinase_AS"/>
</dbReference>
<evidence type="ECO:0000256" key="4">
    <source>
        <dbReference type="ARBA" id="ARBA00013948"/>
    </source>
</evidence>
<proteinExistence type="predicted"/>